<organism evidence="8 9">
    <name type="scientific">Sulfuricaulis limicola</name>
    <dbReference type="NCBI Taxonomy" id="1620215"/>
    <lineage>
        <taxon>Bacteria</taxon>
        <taxon>Pseudomonadati</taxon>
        <taxon>Pseudomonadota</taxon>
        <taxon>Gammaproteobacteria</taxon>
        <taxon>Acidiferrobacterales</taxon>
        <taxon>Acidiferrobacteraceae</taxon>
        <taxon>Sulfuricaulis</taxon>
    </lineage>
</organism>
<dbReference type="Proteomes" id="UP000243180">
    <property type="component" value="Chromosome"/>
</dbReference>
<gene>
    <name evidence="8" type="ORF">SCL_2599</name>
</gene>
<dbReference type="SUPFAM" id="SSF103088">
    <property type="entry name" value="OmpA-like"/>
    <property type="match status" value="1"/>
</dbReference>
<dbReference type="PANTHER" id="PTHR30329">
    <property type="entry name" value="STATOR ELEMENT OF FLAGELLAR MOTOR COMPLEX"/>
    <property type="match status" value="1"/>
</dbReference>
<dbReference type="InterPro" id="IPR027367">
    <property type="entry name" value="Gly-zipper_YMGG"/>
</dbReference>
<evidence type="ECO:0000256" key="3">
    <source>
        <dbReference type="ARBA" id="ARBA00023237"/>
    </source>
</evidence>
<dbReference type="InterPro" id="IPR036737">
    <property type="entry name" value="OmpA-like_sf"/>
</dbReference>
<reference evidence="8 9" key="1">
    <citation type="submission" date="2015-05" db="EMBL/GenBank/DDBJ databases">
        <title>Complete genome sequence of a sulfur-oxidizing gammaproteobacterium strain HA5.</title>
        <authorList>
            <person name="Miura A."/>
            <person name="Kojima H."/>
            <person name="Fukui M."/>
        </authorList>
    </citation>
    <scope>NUCLEOTIDE SEQUENCE [LARGE SCALE GENOMIC DNA]</scope>
    <source>
        <strain evidence="8 9">HA5</strain>
    </source>
</reference>
<dbReference type="InterPro" id="IPR006665">
    <property type="entry name" value="OmpA-like"/>
</dbReference>
<keyword evidence="9" id="KW-1185">Reference proteome</keyword>
<dbReference type="InParanoid" id="A0A1B4XJ94"/>
<dbReference type="RefSeq" id="WP_096361575.1">
    <property type="nucleotide sequence ID" value="NZ_AP014879.1"/>
</dbReference>
<feature type="region of interest" description="Disordered" evidence="5">
    <location>
        <begin position="190"/>
        <end position="209"/>
    </location>
</feature>
<keyword evidence="3" id="KW-0998">Cell outer membrane</keyword>
<sequence length="228" mass="23886">MKRFGIYTIIAAFAVFSVGCATDEYGNRRPMTDAEKGALIGAASGAVVGALVKKDKRAKGALIGAVGGGLAGAAVGTYMDSQKKDLEKVLAPEVQAGVINVAKTGQNNLLITMTAQTAFDFDSAAIKPGFHSTMDKIANVLVRYGKTHLTVVGHTDNVGTQQYNQSLSERRAGAVADYLGAKGVIPQRLASVGQGENSPRATNATEEGRRLNRRVEIVVEPIVAEPQG</sequence>
<evidence type="ECO:0000256" key="6">
    <source>
        <dbReference type="SAM" id="Phobius"/>
    </source>
</evidence>
<keyword evidence="8" id="KW-0966">Cell projection</keyword>
<protein>
    <submittedName>
        <fullName evidence="8">Flagellar motor protein MotB</fullName>
    </submittedName>
</protein>
<evidence type="ECO:0000313" key="9">
    <source>
        <dbReference type="Proteomes" id="UP000243180"/>
    </source>
</evidence>
<dbReference type="Pfam" id="PF13441">
    <property type="entry name" value="Gly-zipper_YMGG"/>
    <property type="match status" value="1"/>
</dbReference>
<keyword evidence="8" id="KW-0282">Flagellum</keyword>
<keyword evidence="8" id="KW-0969">Cilium</keyword>
<dbReference type="KEGG" id="slim:SCL_2599"/>
<keyword evidence="6" id="KW-0812">Transmembrane</keyword>
<keyword evidence="6" id="KW-1133">Transmembrane helix</keyword>
<name>A0A1B4XJ94_9GAMM</name>
<dbReference type="PRINTS" id="PR01021">
    <property type="entry name" value="OMPADOMAIN"/>
</dbReference>
<dbReference type="InterPro" id="IPR006690">
    <property type="entry name" value="OMPA-like_CS"/>
</dbReference>
<dbReference type="GO" id="GO:0009279">
    <property type="term" value="C:cell outer membrane"/>
    <property type="evidence" value="ECO:0007669"/>
    <property type="project" value="UniProtKB-SubCell"/>
</dbReference>
<dbReference type="InterPro" id="IPR050330">
    <property type="entry name" value="Bact_OuterMem_StrucFunc"/>
</dbReference>
<dbReference type="EMBL" id="AP014879">
    <property type="protein sequence ID" value="BAV34876.1"/>
    <property type="molecule type" value="Genomic_DNA"/>
</dbReference>
<dbReference type="PROSITE" id="PS51257">
    <property type="entry name" value="PROKAR_LIPOPROTEIN"/>
    <property type="match status" value="1"/>
</dbReference>
<dbReference type="PROSITE" id="PS51123">
    <property type="entry name" value="OMPA_2"/>
    <property type="match status" value="1"/>
</dbReference>
<dbReference type="Gene3D" id="3.30.1330.60">
    <property type="entry name" value="OmpA-like domain"/>
    <property type="match status" value="1"/>
</dbReference>
<feature type="compositionally biased region" description="Polar residues" evidence="5">
    <location>
        <begin position="194"/>
        <end position="205"/>
    </location>
</feature>
<accession>A0A1B4XJ94</accession>
<dbReference type="PANTHER" id="PTHR30329:SF21">
    <property type="entry name" value="LIPOPROTEIN YIAD-RELATED"/>
    <property type="match status" value="1"/>
</dbReference>
<dbReference type="CDD" id="cd07185">
    <property type="entry name" value="OmpA_C-like"/>
    <property type="match status" value="1"/>
</dbReference>
<feature type="transmembrane region" description="Helical" evidence="6">
    <location>
        <begin position="60"/>
        <end position="79"/>
    </location>
</feature>
<evidence type="ECO:0000313" key="8">
    <source>
        <dbReference type="EMBL" id="BAV34876.1"/>
    </source>
</evidence>
<evidence type="ECO:0000256" key="2">
    <source>
        <dbReference type="ARBA" id="ARBA00023136"/>
    </source>
</evidence>
<dbReference type="PROSITE" id="PS01068">
    <property type="entry name" value="OMPA_1"/>
    <property type="match status" value="1"/>
</dbReference>
<proteinExistence type="predicted"/>
<comment type="subcellular location">
    <subcellularLocation>
        <location evidence="1">Cell outer membrane</location>
    </subcellularLocation>
</comment>
<keyword evidence="2 4" id="KW-0472">Membrane</keyword>
<evidence type="ECO:0000259" key="7">
    <source>
        <dbReference type="PROSITE" id="PS51123"/>
    </source>
</evidence>
<evidence type="ECO:0000256" key="4">
    <source>
        <dbReference type="PROSITE-ProRule" id="PRU00473"/>
    </source>
</evidence>
<evidence type="ECO:0000256" key="1">
    <source>
        <dbReference type="ARBA" id="ARBA00004442"/>
    </source>
</evidence>
<dbReference type="Pfam" id="PF00691">
    <property type="entry name" value="OmpA"/>
    <property type="match status" value="1"/>
</dbReference>
<dbReference type="FunCoup" id="A0A1B4XJ94">
    <property type="interactions" value="78"/>
</dbReference>
<evidence type="ECO:0000256" key="5">
    <source>
        <dbReference type="SAM" id="MobiDB-lite"/>
    </source>
</evidence>
<dbReference type="AlphaFoldDB" id="A0A1B4XJ94"/>
<dbReference type="InterPro" id="IPR006664">
    <property type="entry name" value="OMP_bac"/>
</dbReference>
<feature type="domain" description="OmpA-like" evidence="7">
    <location>
        <begin position="106"/>
        <end position="223"/>
    </location>
</feature>
<dbReference type="OrthoDB" id="9782229at2"/>